<dbReference type="RefSeq" id="WP_180282088.1">
    <property type="nucleotide sequence ID" value="NZ_JABFDB010000006.1"/>
</dbReference>
<dbReference type="InterPro" id="IPR000182">
    <property type="entry name" value="GNAT_dom"/>
</dbReference>
<evidence type="ECO:0000256" key="1">
    <source>
        <dbReference type="ARBA" id="ARBA00022679"/>
    </source>
</evidence>
<dbReference type="Proteomes" id="UP000584642">
    <property type="component" value="Unassembled WGS sequence"/>
</dbReference>
<dbReference type="EMBL" id="JABFDB010000006">
    <property type="protein sequence ID" value="NYZ20333.1"/>
    <property type="molecule type" value="Genomic_DNA"/>
</dbReference>
<keyword evidence="5" id="KW-1185">Reference proteome</keyword>
<dbReference type="InterPro" id="IPR016181">
    <property type="entry name" value="Acyl_CoA_acyltransferase"/>
</dbReference>
<gene>
    <name evidence="4" type="ORF">HND93_11465</name>
</gene>
<evidence type="ECO:0000256" key="2">
    <source>
        <dbReference type="ARBA" id="ARBA00023315"/>
    </source>
</evidence>
<dbReference type="Pfam" id="PF00583">
    <property type="entry name" value="Acetyltransf_1"/>
    <property type="match status" value="1"/>
</dbReference>
<evidence type="ECO:0000313" key="5">
    <source>
        <dbReference type="Proteomes" id="UP000584642"/>
    </source>
</evidence>
<dbReference type="InterPro" id="IPR050832">
    <property type="entry name" value="Bact_Acetyltransf"/>
</dbReference>
<keyword evidence="2" id="KW-0012">Acyltransferase</keyword>
<organism evidence="4 5">
    <name type="scientific">Azospirillum oleiclasticum</name>
    <dbReference type="NCBI Taxonomy" id="2735135"/>
    <lineage>
        <taxon>Bacteria</taxon>
        <taxon>Pseudomonadati</taxon>
        <taxon>Pseudomonadota</taxon>
        <taxon>Alphaproteobacteria</taxon>
        <taxon>Rhodospirillales</taxon>
        <taxon>Azospirillaceae</taxon>
        <taxon>Azospirillum</taxon>
    </lineage>
</organism>
<keyword evidence="1" id="KW-0808">Transferase</keyword>
<evidence type="ECO:0000259" key="3">
    <source>
        <dbReference type="PROSITE" id="PS51186"/>
    </source>
</evidence>
<dbReference type="PANTHER" id="PTHR43877">
    <property type="entry name" value="AMINOALKYLPHOSPHONATE N-ACETYLTRANSFERASE-RELATED-RELATED"/>
    <property type="match status" value="1"/>
</dbReference>
<reference evidence="4 5" key="1">
    <citation type="submission" date="2020-05" db="EMBL/GenBank/DDBJ databases">
        <title>Azospirillum oleiclasticum sp. nov, a nitrogen-fixing and heavy crude oil-emulsifying bacterium isolated from the crude oil of Yumen Oilfield.</title>
        <authorList>
            <person name="Wu D."/>
            <person name="Cai M."/>
            <person name="Zhang X."/>
        </authorList>
    </citation>
    <scope>NUCLEOTIDE SEQUENCE [LARGE SCALE GENOMIC DNA]</scope>
    <source>
        <strain evidence="4 5">ROY-1-1-2</strain>
    </source>
</reference>
<comment type="caution">
    <text evidence="4">The sequence shown here is derived from an EMBL/GenBank/DDBJ whole genome shotgun (WGS) entry which is preliminary data.</text>
</comment>
<accession>A0ABX2TAX9</accession>
<sequence length="160" mass="16625">MTAPPELVPAGPPHAAVLAELQAACFPDEPWSAVSIAGMVEPPAAFAVIAMEGGEPAGFVMVRTAGEDGEILAIGVLDHARGRGTGRRLVDAAVAGAMRRGATAVFLEVAEDNAAARALYSRAGFVPVGRRPGYYRRRDGRVAALVLRFPSPPMEPPAGR</sequence>
<dbReference type="CDD" id="cd04301">
    <property type="entry name" value="NAT_SF"/>
    <property type="match status" value="1"/>
</dbReference>
<proteinExistence type="predicted"/>
<name>A0ABX2TAX9_9PROT</name>
<dbReference type="SUPFAM" id="SSF55729">
    <property type="entry name" value="Acyl-CoA N-acyltransferases (Nat)"/>
    <property type="match status" value="1"/>
</dbReference>
<dbReference type="PANTHER" id="PTHR43877:SF2">
    <property type="entry name" value="AMINOALKYLPHOSPHONATE N-ACETYLTRANSFERASE-RELATED"/>
    <property type="match status" value="1"/>
</dbReference>
<feature type="domain" description="N-acetyltransferase" evidence="3">
    <location>
        <begin position="5"/>
        <end position="152"/>
    </location>
</feature>
<protein>
    <submittedName>
        <fullName evidence="4">GNAT family N-acetyltransferase</fullName>
    </submittedName>
</protein>
<dbReference type="PROSITE" id="PS51186">
    <property type="entry name" value="GNAT"/>
    <property type="match status" value="1"/>
</dbReference>
<evidence type="ECO:0000313" key="4">
    <source>
        <dbReference type="EMBL" id="NYZ20333.1"/>
    </source>
</evidence>
<dbReference type="Gene3D" id="3.40.630.30">
    <property type="match status" value="1"/>
</dbReference>